<dbReference type="InterPro" id="IPR036259">
    <property type="entry name" value="MFS_trans_sf"/>
</dbReference>
<organism evidence="6 7">
    <name type="scientific">Lichtheimia corymbifera JMRC:FSU:9682</name>
    <dbReference type="NCBI Taxonomy" id="1263082"/>
    <lineage>
        <taxon>Eukaryota</taxon>
        <taxon>Fungi</taxon>
        <taxon>Fungi incertae sedis</taxon>
        <taxon>Mucoromycota</taxon>
        <taxon>Mucoromycotina</taxon>
        <taxon>Mucoromycetes</taxon>
        <taxon>Mucorales</taxon>
        <taxon>Lichtheimiaceae</taxon>
        <taxon>Lichtheimia</taxon>
    </lineage>
</organism>
<feature type="transmembrane region" description="Helical" evidence="4">
    <location>
        <begin position="491"/>
        <end position="514"/>
    </location>
</feature>
<feature type="domain" description="Major facilitator superfamily (MFS) profile" evidence="5">
    <location>
        <begin position="336"/>
        <end position="522"/>
    </location>
</feature>
<dbReference type="GO" id="GO:0016020">
    <property type="term" value="C:membrane"/>
    <property type="evidence" value="ECO:0007669"/>
    <property type="project" value="UniProtKB-SubCell"/>
</dbReference>
<dbReference type="PROSITE" id="PS50850">
    <property type="entry name" value="MFS"/>
    <property type="match status" value="1"/>
</dbReference>
<feature type="transmembrane region" description="Helical" evidence="4">
    <location>
        <begin position="402"/>
        <end position="421"/>
    </location>
</feature>
<evidence type="ECO:0000256" key="3">
    <source>
        <dbReference type="SAM" id="MobiDB-lite"/>
    </source>
</evidence>
<feature type="transmembrane region" description="Helical" evidence="4">
    <location>
        <begin position="337"/>
        <end position="357"/>
    </location>
</feature>
<sequence>MPNTPGSNKESIEERNEITLTSGDDLKKEFSHHSSDIEKNVPSDLSATQQKNDDFDDQEDPASYPGLVECAPFPTLGSVNEITQTLSKTYTNRTARGIPKGDGSIQDEENEGISPAIGQAYHTEGWRNPGWLTVIAVFLVNFSVFGTVFSWGNYQKLYLNEVYADQTDSFRIAFVGTSANAMLLSTGLFLQPVIRKIKYRGTMAIGTILAPLGLILASFATQLWHVYLSQGILFGLGSACVFSPSITLPSQWFVKNRALSTGLAVSGSGIGGVCISIMTQSLITSIGYRNALRVNGALIFALLVIGTCLAISRYPPPNPKGGSSLAIFDRSLLTWKYFFIVVFSFLVPFGYVAPFFLTPTYATVIGADASMGASLVSIMSAANAVCRISLGFVGDRYGRLNTLFIFTLLSGIFTMVIWQFSDSFGPFVAYCVLFGLTGGGFVSLLPPVIADIVGIENIQKGVSFAYMMTMFGNLLGTPISGQLQSNFGWTAAIQFPGAMTVAAALGALCARLLMSRKIFKKI</sequence>
<comment type="similarity">
    <text evidence="2">Belongs to the major facilitator superfamily. Monocarboxylate porter (TC 2.A.1.13) family.</text>
</comment>
<keyword evidence="4" id="KW-1133">Transmembrane helix</keyword>
<evidence type="ECO:0000256" key="1">
    <source>
        <dbReference type="ARBA" id="ARBA00004141"/>
    </source>
</evidence>
<dbReference type="PANTHER" id="PTHR11360">
    <property type="entry name" value="MONOCARBOXYLATE TRANSPORTER"/>
    <property type="match status" value="1"/>
</dbReference>
<feature type="transmembrane region" description="Helical" evidence="4">
    <location>
        <begin position="461"/>
        <end position="479"/>
    </location>
</feature>
<feature type="transmembrane region" description="Helical" evidence="4">
    <location>
        <begin position="131"/>
        <end position="152"/>
    </location>
</feature>
<keyword evidence="4" id="KW-0812">Transmembrane</keyword>
<keyword evidence="4" id="KW-0472">Membrane</keyword>
<feature type="transmembrane region" description="Helical" evidence="4">
    <location>
        <begin position="258"/>
        <end position="278"/>
    </location>
</feature>
<dbReference type="InterPro" id="IPR011701">
    <property type="entry name" value="MFS"/>
</dbReference>
<name>A0A068RR00_9FUNG</name>
<dbReference type="InterPro" id="IPR020846">
    <property type="entry name" value="MFS_dom"/>
</dbReference>
<dbReference type="SUPFAM" id="SSF103473">
    <property type="entry name" value="MFS general substrate transporter"/>
    <property type="match status" value="1"/>
</dbReference>
<feature type="transmembrane region" description="Helical" evidence="4">
    <location>
        <begin position="427"/>
        <end position="449"/>
    </location>
</feature>
<dbReference type="OrthoDB" id="2213137at2759"/>
<comment type="subcellular location">
    <subcellularLocation>
        <location evidence="1">Membrane</location>
        <topology evidence="1">Multi-pass membrane protein</topology>
    </subcellularLocation>
</comment>
<accession>A0A068RR00</accession>
<evidence type="ECO:0000256" key="2">
    <source>
        <dbReference type="ARBA" id="ARBA00006727"/>
    </source>
</evidence>
<keyword evidence="7" id="KW-1185">Reference proteome</keyword>
<dbReference type="InterPro" id="IPR050327">
    <property type="entry name" value="Proton-linked_MCT"/>
</dbReference>
<dbReference type="Pfam" id="PF07690">
    <property type="entry name" value="MFS_1"/>
    <property type="match status" value="1"/>
</dbReference>
<dbReference type="GO" id="GO:0022857">
    <property type="term" value="F:transmembrane transporter activity"/>
    <property type="evidence" value="ECO:0007669"/>
    <property type="project" value="InterPro"/>
</dbReference>
<comment type="caution">
    <text evidence="6">The sequence shown here is derived from an EMBL/GenBank/DDBJ whole genome shotgun (WGS) entry which is preliminary data.</text>
</comment>
<feature type="compositionally biased region" description="Basic and acidic residues" evidence="3">
    <location>
        <begin position="24"/>
        <end position="41"/>
    </location>
</feature>
<feature type="transmembrane region" description="Helical" evidence="4">
    <location>
        <begin position="202"/>
        <end position="221"/>
    </location>
</feature>
<dbReference type="CDD" id="cd17352">
    <property type="entry name" value="MFS_MCT_SLC16"/>
    <property type="match status" value="1"/>
</dbReference>
<evidence type="ECO:0000256" key="4">
    <source>
        <dbReference type="SAM" id="Phobius"/>
    </source>
</evidence>
<evidence type="ECO:0000313" key="6">
    <source>
        <dbReference type="EMBL" id="CDH52032.1"/>
    </source>
</evidence>
<evidence type="ECO:0000313" key="7">
    <source>
        <dbReference type="Proteomes" id="UP000027586"/>
    </source>
</evidence>
<dbReference type="PANTHER" id="PTHR11360:SF284">
    <property type="entry name" value="EG:103B4.3 PROTEIN-RELATED"/>
    <property type="match status" value="1"/>
</dbReference>
<protein>
    <submittedName>
        <fullName evidence="6">Monocarboxylate transporter</fullName>
    </submittedName>
</protein>
<evidence type="ECO:0000259" key="5">
    <source>
        <dbReference type="PROSITE" id="PS50850"/>
    </source>
</evidence>
<dbReference type="Proteomes" id="UP000027586">
    <property type="component" value="Unassembled WGS sequence"/>
</dbReference>
<dbReference type="VEuPathDB" id="FungiDB:LCOR_03564.1"/>
<reference evidence="6" key="1">
    <citation type="submission" date="2013-08" db="EMBL/GenBank/DDBJ databases">
        <title>Gene expansion shapes genome architecture in the human pathogen Lichtheimia corymbifera: an evolutionary genomics analysis in the ancient terrestrial Mucorales (Mucoromycotina).</title>
        <authorList>
            <person name="Schwartze V.U."/>
            <person name="Winter S."/>
            <person name="Shelest E."/>
            <person name="Marcet-Houben M."/>
            <person name="Horn F."/>
            <person name="Wehner S."/>
            <person name="Hoffmann K."/>
            <person name="Riege K."/>
            <person name="Sammeth M."/>
            <person name="Nowrousian M."/>
            <person name="Valiante V."/>
            <person name="Linde J."/>
            <person name="Jacobsen I.D."/>
            <person name="Marz M."/>
            <person name="Brakhage A.A."/>
            <person name="Gabaldon T."/>
            <person name="Bocker S."/>
            <person name="Voigt K."/>
        </authorList>
    </citation>
    <scope>NUCLEOTIDE SEQUENCE [LARGE SCALE GENOMIC DNA]</scope>
    <source>
        <strain evidence="6">FSU 9682</strain>
    </source>
</reference>
<feature type="transmembrane region" description="Helical" evidence="4">
    <location>
        <begin position="369"/>
        <end position="390"/>
    </location>
</feature>
<dbReference type="Gene3D" id="1.20.1250.20">
    <property type="entry name" value="MFS general substrate transporter like domains"/>
    <property type="match status" value="2"/>
</dbReference>
<dbReference type="AlphaFoldDB" id="A0A068RR00"/>
<feature type="transmembrane region" description="Helical" evidence="4">
    <location>
        <begin position="172"/>
        <end position="190"/>
    </location>
</feature>
<gene>
    <name evidence="6" type="ORF">LCOR_03564.1</name>
</gene>
<proteinExistence type="inferred from homology"/>
<feature type="transmembrane region" description="Helical" evidence="4">
    <location>
        <begin position="298"/>
        <end position="316"/>
    </location>
</feature>
<feature type="transmembrane region" description="Helical" evidence="4">
    <location>
        <begin position="227"/>
        <end position="246"/>
    </location>
</feature>
<dbReference type="EMBL" id="CBTN010000011">
    <property type="protein sequence ID" value="CDH52032.1"/>
    <property type="molecule type" value="Genomic_DNA"/>
</dbReference>
<feature type="region of interest" description="Disordered" evidence="3">
    <location>
        <begin position="1"/>
        <end position="67"/>
    </location>
</feature>